<proteinExistence type="predicted"/>
<protein>
    <recommendedName>
        <fullName evidence="3">Glycosyl transferase family 1 domain-containing protein</fullName>
    </recommendedName>
</protein>
<dbReference type="SUPFAM" id="SSF53756">
    <property type="entry name" value="UDP-Glycosyltransferase/glycogen phosphorylase"/>
    <property type="match status" value="1"/>
</dbReference>
<reference evidence="1 2" key="1">
    <citation type="journal article" date="2016" name="Int. J. Syst. Evol. Microbiol.">
        <title>Agromyces aureus sp. nov., isolated from the rhizosphere of Salix caprea L. grown in a heavy-metal-contaminated soil.</title>
        <authorList>
            <person name="Corretto E."/>
            <person name="Antonielli L."/>
            <person name="Sessitsch A."/>
            <person name="Compant S."/>
            <person name="Gorfer M."/>
            <person name="Kuffner M."/>
            <person name="Brader G."/>
        </authorList>
    </citation>
    <scope>NUCLEOTIDE SEQUENCE [LARGE SCALE GENOMIC DNA]</scope>
    <source>
        <strain evidence="1 2">AR33</strain>
    </source>
</reference>
<dbReference type="STRING" id="453304.ATC03_05605"/>
<dbReference type="KEGG" id="agy:ATC03_05605"/>
<reference evidence="2" key="2">
    <citation type="submission" date="2016-01" db="EMBL/GenBank/DDBJ databases">
        <title>Complete genome sequence of Agromyces aureus AR33T and comparison with related organisms.</title>
        <authorList>
            <person name="Corretto E."/>
            <person name="Antonielli L."/>
            <person name="Sessitsch A."/>
            <person name="Brader G."/>
        </authorList>
    </citation>
    <scope>NUCLEOTIDE SEQUENCE [LARGE SCALE GENOMIC DNA]</scope>
    <source>
        <strain evidence="2">AR33</strain>
    </source>
</reference>
<evidence type="ECO:0008006" key="3">
    <source>
        <dbReference type="Google" id="ProtNLM"/>
    </source>
</evidence>
<dbReference type="Gene3D" id="3.40.50.2000">
    <property type="entry name" value="Glycogen Phosphorylase B"/>
    <property type="match status" value="1"/>
</dbReference>
<evidence type="ECO:0000313" key="1">
    <source>
        <dbReference type="EMBL" id="ANJ26272.1"/>
    </source>
</evidence>
<dbReference type="AlphaFoldDB" id="A0A191WDH3"/>
<organism evidence="1 2">
    <name type="scientific">Agromyces aureus</name>
    <dbReference type="NCBI Taxonomy" id="453304"/>
    <lineage>
        <taxon>Bacteria</taxon>
        <taxon>Bacillati</taxon>
        <taxon>Actinomycetota</taxon>
        <taxon>Actinomycetes</taxon>
        <taxon>Micrococcales</taxon>
        <taxon>Microbacteriaceae</taxon>
        <taxon>Agromyces</taxon>
    </lineage>
</organism>
<dbReference type="Proteomes" id="UP000078437">
    <property type="component" value="Chromosome"/>
</dbReference>
<dbReference type="EMBL" id="CP013979">
    <property type="protein sequence ID" value="ANJ26272.1"/>
    <property type="molecule type" value="Genomic_DNA"/>
</dbReference>
<sequence length="213" mass="23821">MDPIDATSVDGPVYVIPHGDYAPIFGSYPEIAPHEGLIVNFGHIRRYKGLEHLVDVVRDAQPYSQIRLRIVGPSDDAVLVESLVQSAIREPWLDVDPRLLSDEELATSIRSAELVVLPYEHLYNSGAAMLALTLSRPILLPETPMSTRLKAEVGDQWVHVYSGALSSRHLLDTLAVVRGRQKGSRPDLRMRDWGLLGREFASVYHERLAAPRR</sequence>
<accession>A0A191WDH3</accession>
<evidence type="ECO:0000313" key="2">
    <source>
        <dbReference type="Proteomes" id="UP000078437"/>
    </source>
</evidence>
<keyword evidence="2" id="KW-1185">Reference proteome</keyword>
<name>A0A191WDH3_9MICO</name>
<gene>
    <name evidence="1" type="ORF">ATC03_05605</name>
</gene>